<dbReference type="InterPro" id="IPR018026">
    <property type="entry name" value="DNA_repair_Rad4-like"/>
</dbReference>
<dbReference type="Gene3D" id="3.90.260.10">
    <property type="entry name" value="Transglutaminase-like"/>
    <property type="match status" value="1"/>
</dbReference>
<dbReference type="Proteomes" id="UP000507470">
    <property type="component" value="Unassembled WGS sequence"/>
</dbReference>
<feature type="compositionally biased region" description="Basic residues" evidence="7">
    <location>
        <begin position="659"/>
        <end position="670"/>
    </location>
</feature>
<comment type="similarity">
    <text evidence="2">Belongs to the XPC family.</text>
</comment>
<evidence type="ECO:0000259" key="8">
    <source>
        <dbReference type="SMART" id="SM01030"/>
    </source>
</evidence>
<feature type="region of interest" description="Disordered" evidence="7">
    <location>
        <begin position="193"/>
        <end position="333"/>
    </location>
</feature>
<evidence type="ECO:0000256" key="7">
    <source>
        <dbReference type="SAM" id="MobiDB-lite"/>
    </source>
</evidence>
<dbReference type="InterPro" id="IPR036985">
    <property type="entry name" value="Transglutaminase-like_sf"/>
</dbReference>
<dbReference type="InterPro" id="IPR018327">
    <property type="entry name" value="BHD_2"/>
</dbReference>
<keyword evidence="4" id="KW-0238">DNA-binding</keyword>
<dbReference type="EMBL" id="CACVKT020001208">
    <property type="protein sequence ID" value="CAC5365888.1"/>
    <property type="molecule type" value="Genomic_DNA"/>
</dbReference>
<dbReference type="GO" id="GO:0003697">
    <property type="term" value="F:single-stranded DNA binding"/>
    <property type="evidence" value="ECO:0007669"/>
    <property type="project" value="TreeGrafter"/>
</dbReference>
<dbReference type="SMART" id="SM01031">
    <property type="entry name" value="BHD_2"/>
    <property type="match status" value="1"/>
</dbReference>
<reference evidence="11 12" key="1">
    <citation type="submission" date="2020-06" db="EMBL/GenBank/DDBJ databases">
        <authorList>
            <person name="Li R."/>
            <person name="Bekaert M."/>
        </authorList>
    </citation>
    <scope>NUCLEOTIDE SEQUENCE [LARGE SCALE GENOMIC DNA]</scope>
    <source>
        <strain evidence="12">wild</strain>
    </source>
</reference>
<dbReference type="InterPro" id="IPR018325">
    <property type="entry name" value="Rad4/PNGase_transGLS-fold"/>
</dbReference>
<evidence type="ECO:0000256" key="6">
    <source>
        <dbReference type="ARBA" id="ARBA00023242"/>
    </source>
</evidence>
<dbReference type="GO" id="GO:0006298">
    <property type="term" value="P:mismatch repair"/>
    <property type="evidence" value="ECO:0007669"/>
    <property type="project" value="TreeGrafter"/>
</dbReference>
<feature type="compositionally biased region" description="Basic and acidic residues" evidence="7">
    <location>
        <begin position="53"/>
        <end position="82"/>
    </location>
</feature>
<feature type="region of interest" description="Disordered" evidence="7">
    <location>
        <begin position="594"/>
        <end position="740"/>
    </location>
</feature>
<sequence length="1158" mass="133158">MKKNQQENDKEVETVSKVTRTRNRGNGHTGIEKPKDNQKGKRKSNFNNNESDAIIKDNLKCAENVNLDKIENNEDIKKEQNGRRKRKSSSQNVKIEDNEKSDGSSKGDCVDGCVQLDSSKVSKKIKLDPWPKMKLDAWPKRDNEIESTVLSKKLEPWPQVQNKGRRNENLNTDGKTKNKNACYGMECKSAGNEESQNFDMIKKLKADKGNKRKSNAKKEDILQNTVKLKKQKRQATKCNQKQKDNNLDTTNSKEHNHDNEQKTEKKANYTTKKKRKSEPAETKQSKKVVLDKKCREKIKSSHKKKDNDLKLNDVEMMSDDSSDNEDTQKSRHRINREVKDLDGKNDDKIVNNTSNCQPLKSMSSVKKKVDMGDVTSVLLMMEGKTKIVDDAVPSTSGMQGGDESEDLIDSDESDWEEVAVLPGYDSPKKSQIPSGPIEITLDGPQIIKKRKKKTFDIKAYFQRLSNRFQKEVRENIHKIHFMCLLSRGMFLNGLCEDDTIKAMALSILPNQFTTVSRKAFNINLLGRILIWYKEKFPVMTKNTMKELCVRERLEESFRSSTVMSYLERALVLIILLRNLGLITRLVMSIQPMPLKPKDITKKSGKKSNARTKKVSEKHSKNSKAVHNKSAKVLTGKSRKGSKKKHSNESDSTESEYFKKKDKKLRSRGSKVKPQSYKGCDNDDEDSESEDEFIPSSESEDDQPRSKSSKQKKAGKRKMTKEKTDDSQEGSDDDFEEESFTPRSPVNLLRKFLEKNKNRKILSSDSDIEENTGCDIWTEVFLESEDKWLCIDCLNCRVNKPHVIESQVTKPLHYVISFDNDGYIKDLTPRYASKWLTETRKLRIKDDWLQETLAPYKSPDVDIHSKEDNDIQARLISQPVPKSVSELKSHPLYVLKRHLLKFEALYPNSAIPVGYIKDEPIYARECVHVLHSRENWLKEGRAVRVGEEAYKMVKSRVRWKHKKENPDALDLEIFGHWQTEVYIPPPAVNGKVPRNGYGNIELFMPSMLPAGTVHLKLPGLNKVAKKLDIDCVAAMTGWDTHCGFSHPLLDGFVVCEEYKDILLAAWDEDQEIQKQKEIEKREKRVIQNWRLLTKGLLIKEKLKRKYLLQPHLHEVETKEKTKMENKPVEKADDVEKAWPMNKEGSKSLSTAKHFKTETL</sequence>
<keyword evidence="6" id="KW-0539">Nucleus</keyword>
<feature type="compositionally biased region" description="Acidic residues" evidence="7">
    <location>
        <begin position="726"/>
        <end position="738"/>
    </location>
</feature>
<feature type="region of interest" description="Disordered" evidence="7">
    <location>
        <begin position="1"/>
        <end position="109"/>
    </location>
</feature>
<dbReference type="OrthoDB" id="300780at2759"/>
<keyword evidence="12" id="KW-1185">Reference proteome</keyword>
<evidence type="ECO:0000259" key="10">
    <source>
        <dbReference type="SMART" id="SM01032"/>
    </source>
</evidence>
<feature type="compositionally biased region" description="Basic and acidic residues" evidence="7">
    <location>
        <begin position="30"/>
        <end position="39"/>
    </location>
</feature>
<dbReference type="FunFam" id="3.30.70.2460:FF:000001">
    <property type="entry name" value="DNA repair protein Rad4 family"/>
    <property type="match status" value="1"/>
</dbReference>
<evidence type="ECO:0000313" key="11">
    <source>
        <dbReference type="EMBL" id="CAC5365888.1"/>
    </source>
</evidence>
<dbReference type="InterPro" id="IPR018328">
    <property type="entry name" value="Rad4_beta-hairpin_dom3"/>
</dbReference>
<feature type="region of interest" description="Disordered" evidence="7">
    <location>
        <begin position="156"/>
        <end position="181"/>
    </location>
</feature>
<keyword evidence="5" id="KW-0234">DNA repair</keyword>
<feature type="compositionally biased region" description="Basic and acidic residues" evidence="7">
    <location>
        <begin position="241"/>
        <end position="267"/>
    </location>
</feature>
<dbReference type="NCBIfam" id="TIGR00605">
    <property type="entry name" value="rad4"/>
    <property type="match status" value="1"/>
</dbReference>
<dbReference type="InterPro" id="IPR042488">
    <property type="entry name" value="Rad4_BHD3_sf"/>
</dbReference>
<evidence type="ECO:0000313" key="12">
    <source>
        <dbReference type="Proteomes" id="UP000507470"/>
    </source>
</evidence>
<feature type="compositionally biased region" description="Basic residues" evidence="7">
    <location>
        <begin position="706"/>
        <end position="719"/>
    </location>
</feature>
<feature type="compositionally biased region" description="Basic and acidic residues" evidence="7">
    <location>
        <begin position="94"/>
        <end position="109"/>
    </location>
</feature>
<dbReference type="AlphaFoldDB" id="A0A6J8ADG2"/>
<feature type="compositionally biased region" description="Basic and acidic residues" evidence="7">
    <location>
        <begin position="1"/>
        <end position="14"/>
    </location>
</feature>
<evidence type="ECO:0000259" key="9">
    <source>
        <dbReference type="SMART" id="SM01031"/>
    </source>
</evidence>
<protein>
    <submittedName>
        <fullName evidence="11">XPC</fullName>
    </submittedName>
</protein>
<evidence type="ECO:0000256" key="1">
    <source>
        <dbReference type="ARBA" id="ARBA00004123"/>
    </source>
</evidence>
<feature type="compositionally biased region" description="Basic and acidic residues" evidence="7">
    <location>
        <begin position="1118"/>
        <end position="1135"/>
    </location>
</feature>
<feature type="compositionally biased region" description="Basic and acidic residues" evidence="7">
    <location>
        <begin position="200"/>
        <end position="209"/>
    </location>
</feature>
<evidence type="ECO:0000256" key="4">
    <source>
        <dbReference type="ARBA" id="ARBA00023125"/>
    </source>
</evidence>
<gene>
    <name evidence="11" type="ORF">MCOR_6388</name>
</gene>
<dbReference type="SMART" id="SM01030">
    <property type="entry name" value="BHD_1"/>
    <property type="match status" value="1"/>
</dbReference>
<feature type="region of interest" description="Disordered" evidence="7">
    <location>
        <begin position="1118"/>
        <end position="1158"/>
    </location>
</feature>
<dbReference type="InterPro" id="IPR018326">
    <property type="entry name" value="Rad4_beta-hairpin_dom1"/>
</dbReference>
<keyword evidence="3" id="KW-0227">DNA damage</keyword>
<dbReference type="PANTHER" id="PTHR12135">
    <property type="entry name" value="DNA REPAIR PROTEIN XP-C / RAD4"/>
    <property type="match status" value="1"/>
</dbReference>
<dbReference type="SMART" id="SM01032">
    <property type="entry name" value="BHD_3"/>
    <property type="match status" value="1"/>
</dbReference>
<comment type="subcellular location">
    <subcellularLocation>
        <location evidence="1">Nucleus</location>
    </subcellularLocation>
</comment>
<accession>A0A6J8ADG2</accession>
<dbReference type="Gene3D" id="3.10.620.30">
    <property type="match status" value="1"/>
</dbReference>
<dbReference type="Pfam" id="PF03835">
    <property type="entry name" value="Rad4"/>
    <property type="match status" value="1"/>
</dbReference>
<evidence type="ECO:0000256" key="2">
    <source>
        <dbReference type="ARBA" id="ARBA00009525"/>
    </source>
</evidence>
<dbReference type="GO" id="GO:0006289">
    <property type="term" value="P:nucleotide-excision repair"/>
    <property type="evidence" value="ECO:0007669"/>
    <property type="project" value="InterPro"/>
</dbReference>
<dbReference type="InterPro" id="IPR004583">
    <property type="entry name" value="DNA_repair_Rad4"/>
</dbReference>
<evidence type="ECO:0000256" key="3">
    <source>
        <dbReference type="ARBA" id="ARBA00022763"/>
    </source>
</evidence>
<dbReference type="SUPFAM" id="SSF54001">
    <property type="entry name" value="Cysteine proteinases"/>
    <property type="match status" value="1"/>
</dbReference>
<dbReference type="Gene3D" id="2.20.20.110">
    <property type="entry name" value="Rad4, beta-hairpin domain BHD1"/>
    <property type="match status" value="1"/>
</dbReference>
<evidence type="ECO:0000256" key="5">
    <source>
        <dbReference type="ARBA" id="ARBA00023204"/>
    </source>
</evidence>
<dbReference type="Pfam" id="PF10404">
    <property type="entry name" value="BHD_2"/>
    <property type="match status" value="1"/>
</dbReference>
<feature type="domain" description="Rad4 beta-hairpin" evidence="9">
    <location>
        <begin position="929"/>
        <end position="984"/>
    </location>
</feature>
<dbReference type="PANTHER" id="PTHR12135:SF0">
    <property type="entry name" value="DNA REPAIR PROTEIN COMPLEMENTING XP-C CELLS"/>
    <property type="match status" value="1"/>
</dbReference>
<feature type="compositionally biased region" description="Acidic residues" evidence="7">
    <location>
        <begin position="316"/>
        <end position="325"/>
    </location>
</feature>
<feature type="compositionally biased region" description="Basic residues" evidence="7">
    <location>
        <begin position="636"/>
        <end position="645"/>
    </location>
</feature>
<dbReference type="GO" id="GO:0005737">
    <property type="term" value="C:cytoplasm"/>
    <property type="evidence" value="ECO:0007669"/>
    <property type="project" value="TreeGrafter"/>
</dbReference>
<dbReference type="Pfam" id="PF10405">
    <property type="entry name" value="BHD_3"/>
    <property type="match status" value="1"/>
</dbReference>
<dbReference type="Pfam" id="PF10403">
    <property type="entry name" value="BHD_1"/>
    <property type="match status" value="1"/>
</dbReference>
<name>A0A6J8ADG2_MYTCO</name>
<dbReference type="Gene3D" id="3.30.70.2460">
    <property type="entry name" value="Rad4, beta-hairpin domain BHD3"/>
    <property type="match status" value="1"/>
</dbReference>
<dbReference type="GO" id="GO:0000111">
    <property type="term" value="C:nucleotide-excision repair factor 2 complex"/>
    <property type="evidence" value="ECO:0007669"/>
    <property type="project" value="TreeGrafter"/>
</dbReference>
<feature type="compositionally biased region" description="Acidic residues" evidence="7">
    <location>
        <begin position="681"/>
        <end position="700"/>
    </location>
</feature>
<organism evidence="11 12">
    <name type="scientific">Mytilus coruscus</name>
    <name type="common">Sea mussel</name>
    <dbReference type="NCBI Taxonomy" id="42192"/>
    <lineage>
        <taxon>Eukaryota</taxon>
        <taxon>Metazoa</taxon>
        <taxon>Spiralia</taxon>
        <taxon>Lophotrochozoa</taxon>
        <taxon>Mollusca</taxon>
        <taxon>Bivalvia</taxon>
        <taxon>Autobranchia</taxon>
        <taxon>Pteriomorphia</taxon>
        <taxon>Mytilida</taxon>
        <taxon>Mytiloidea</taxon>
        <taxon>Mytilidae</taxon>
        <taxon>Mytilinae</taxon>
        <taxon>Mytilus</taxon>
    </lineage>
</organism>
<dbReference type="GO" id="GO:0071942">
    <property type="term" value="C:XPC complex"/>
    <property type="evidence" value="ECO:0007669"/>
    <property type="project" value="TreeGrafter"/>
</dbReference>
<feature type="compositionally biased region" description="Basic residues" evidence="7">
    <location>
        <begin position="602"/>
        <end position="612"/>
    </location>
</feature>
<feature type="domain" description="Rad4 beta-hairpin" evidence="10">
    <location>
        <begin position="991"/>
        <end position="1065"/>
    </location>
</feature>
<dbReference type="InterPro" id="IPR038765">
    <property type="entry name" value="Papain-like_cys_pep_sf"/>
</dbReference>
<feature type="domain" description="Rad4 beta-hairpin" evidence="8">
    <location>
        <begin position="875"/>
        <end position="927"/>
    </location>
</feature>
<feature type="compositionally biased region" description="Basic residues" evidence="7">
    <location>
        <begin position="620"/>
        <end position="629"/>
    </location>
</feature>
<dbReference type="GO" id="GO:0003684">
    <property type="term" value="F:damaged DNA binding"/>
    <property type="evidence" value="ECO:0007669"/>
    <property type="project" value="InterPro"/>
</dbReference>
<feature type="compositionally biased region" description="Basic and acidic residues" evidence="7">
    <location>
        <begin position="277"/>
        <end position="313"/>
    </location>
</feature>
<proteinExistence type="inferred from homology"/>